<dbReference type="Proteomes" id="UP000549394">
    <property type="component" value="Unassembled WGS sequence"/>
</dbReference>
<accession>A0A7I8WDT2</accession>
<dbReference type="AlphaFoldDB" id="A0A7I8WDT2"/>
<name>A0A7I8WDT2_9ANNE</name>
<protein>
    <submittedName>
        <fullName evidence="1">DgyrCDS14406</fullName>
    </submittedName>
</protein>
<evidence type="ECO:0000313" key="1">
    <source>
        <dbReference type="EMBL" id="CAD5126238.1"/>
    </source>
</evidence>
<reference evidence="1 2" key="1">
    <citation type="submission" date="2020-08" db="EMBL/GenBank/DDBJ databases">
        <authorList>
            <person name="Hejnol A."/>
        </authorList>
    </citation>
    <scope>NUCLEOTIDE SEQUENCE [LARGE SCALE GENOMIC DNA]</scope>
</reference>
<organism evidence="1 2">
    <name type="scientific">Dimorphilus gyrociliatus</name>
    <dbReference type="NCBI Taxonomy" id="2664684"/>
    <lineage>
        <taxon>Eukaryota</taxon>
        <taxon>Metazoa</taxon>
        <taxon>Spiralia</taxon>
        <taxon>Lophotrochozoa</taxon>
        <taxon>Annelida</taxon>
        <taxon>Polychaeta</taxon>
        <taxon>Polychaeta incertae sedis</taxon>
        <taxon>Dinophilidae</taxon>
        <taxon>Dimorphilus</taxon>
    </lineage>
</organism>
<sequence length="88" mass="9928">MCPINLRSREHVCNLKEGCDNGKDEIDCAGNIDLEHITVTEKSAEPAIYFLKLTSIKLKTNIEEKTDIVAFGLPVRTILRKKTALDRK</sequence>
<proteinExistence type="predicted"/>
<dbReference type="EMBL" id="CAJFCJ010000036">
    <property type="protein sequence ID" value="CAD5126238.1"/>
    <property type="molecule type" value="Genomic_DNA"/>
</dbReference>
<evidence type="ECO:0000313" key="2">
    <source>
        <dbReference type="Proteomes" id="UP000549394"/>
    </source>
</evidence>
<keyword evidence="2" id="KW-1185">Reference proteome</keyword>
<gene>
    <name evidence="1" type="ORF">DGYR_LOCUS13491</name>
</gene>
<comment type="caution">
    <text evidence="1">The sequence shown here is derived from an EMBL/GenBank/DDBJ whole genome shotgun (WGS) entry which is preliminary data.</text>
</comment>